<sequence length="38" mass="4485">MEKDNFMKCGENNPQNGLFKKEVEKASMLWQENPSIRI</sequence>
<gene>
    <name evidence="1" type="ORF">AtDm6_2125</name>
</gene>
<dbReference type="STRING" id="104102.AtDm6_2125"/>
<evidence type="ECO:0000313" key="2">
    <source>
        <dbReference type="Proteomes" id="UP000029448"/>
    </source>
</evidence>
<name>A0A095B1B8_9PROT</name>
<dbReference type="AlphaFoldDB" id="A0A095B1B8"/>
<dbReference type="EMBL" id="JOKM01000073">
    <property type="protein sequence ID" value="KGB22733.1"/>
    <property type="molecule type" value="Genomic_DNA"/>
</dbReference>
<organism evidence="1 2">
    <name type="scientific">Acetobacter tropicalis</name>
    <dbReference type="NCBI Taxonomy" id="104102"/>
    <lineage>
        <taxon>Bacteria</taxon>
        <taxon>Pseudomonadati</taxon>
        <taxon>Pseudomonadota</taxon>
        <taxon>Alphaproteobacteria</taxon>
        <taxon>Acetobacterales</taxon>
        <taxon>Acetobacteraceae</taxon>
        <taxon>Acetobacter</taxon>
    </lineage>
</organism>
<accession>A0A095B1B8</accession>
<evidence type="ECO:0000313" key="1">
    <source>
        <dbReference type="EMBL" id="KGB22733.1"/>
    </source>
</evidence>
<protein>
    <submittedName>
        <fullName evidence="1">Uncharacterized protein</fullName>
    </submittedName>
</protein>
<comment type="caution">
    <text evidence="1">The sequence shown here is derived from an EMBL/GenBank/DDBJ whole genome shotgun (WGS) entry which is preliminary data.</text>
</comment>
<reference evidence="1 2" key="1">
    <citation type="submission" date="2014-06" db="EMBL/GenBank/DDBJ databases">
        <title>Functional and comparative genomic analyses of the Drosophila gut microbiota identify candidate symbiosis factors.</title>
        <authorList>
            <person name="Newell P.D."/>
            <person name="Chaston J.M."/>
            <person name="Douglas A.E."/>
        </authorList>
    </citation>
    <scope>NUCLEOTIDE SEQUENCE [LARGE SCALE GENOMIC DNA]</scope>
    <source>
        <strain evidence="1 2">DmCS_006</strain>
    </source>
</reference>
<dbReference type="Proteomes" id="UP000029448">
    <property type="component" value="Unassembled WGS sequence"/>
</dbReference>
<keyword evidence="2" id="KW-1185">Reference proteome</keyword>
<dbReference type="PATRIC" id="fig|104102.7.peg.2102"/>
<proteinExistence type="predicted"/>